<accession>A0A147BG97</accession>
<organism evidence="2">
    <name type="scientific">Ixodes ricinus</name>
    <name type="common">Common tick</name>
    <name type="synonym">Acarus ricinus</name>
    <dbReference type="NCBI Taxonomy" id="34613"/>
    <lineage>
        <taxon>Eukaryota</taxon>
        <taxon>Metazoa</taxon>
        <taxon>Ecdysozoa</taxon>
        <taxon>Arthropoda</taxon>
        <taxon>Chelicerata</taxon>
        <taxon>Arachnida</taxon>
        <taxon>Acari</taxon>
        <taxon>Parasitiformes</taxon>
        <taxon>Ixodida</taxon>
        <taxon>Ixodoidea</taxon>
        <taxon>Ixodidae</taxon>
        <taxon>Ixodinae</taxon>
        <taxon>Ixodes</taxon>
    </lineage>
</organism>
<evidence type="ECO:0000256" key="1">
    <source>
        <dbReference type="SAM" id="MobiDB-lite"/>
    </source>
</evidence>
<proteinExistence type="predicted"/>
<dbReference type="AlphaFoldDB" id="A0A147BG97"/>
<reference evidence="2" key="1">
    <citation type="journal article" date="2018" name="PLoS Negl. Trop. Dis.">
        <title>Sialome diversity of ticks revealed by RNAseq of single tick salivary glands.</title>
        <authorList>
            <person name="Perner J."/>
            <person name="Kropackova S."/>
            <person name="Kopacek P."/>
            <person name="Ribeiro J.M."/>
        </authorList>
    </citation>
    <scope>NUCLEOTIDE SEQUENCE</scope>
    <source>
        <strain evidence="2">Siblings of single egg batch collected in Ceske Budejovice</strain>
        <tissue evidence="2">Salivary glands</tissue>
    </source>
</reference>
<evidence type="ECO:0000313" key="2">
    <source>
        <dbReference type="EMBL" id="JAR89315.1"/>
    </source>
</evidence>
<name>A0A147BG97_IXORI</name>
<sequence length="223" mass="24314">MGAPTLPRLFLSALGCTTMSSLMFRSLTKTDLSCPLSSKNTSLSPSGVTSSATARVLMCSVLPFSIVTSKWSPTRGPTRKTRVSRRWTGPKVSRKVRNSSHTLGYMAALITSTPLMRGPYCSNSFAFRASRSSGGSVWPGLPSMRTMSFRILLRRGSGNPPYGSPMYPCMNSTTELGKLSSSALSKTSWLVSLFWTMNWARSPTTLDEGVTLMMSPRSWLASR</sequence>
<feature type="region of interest" description="Disordered" evidence="1">
    <location>
        <begin position="73"/>
        <end position="92"/>
    </location>
</feature>
<protein>
    <submittedName>
        <fullName evidence="2">Uncharacterized protein</fullName>
    </submittedName>
</protein>
<dbReference type="EMBL" id="GEGO01006089">
    <property type="protein sequence ID" value="JAR89315.1"/>
    <property type="molecule type" value="Transcribed_RNA"/>
</dbReference>